<evidence type="ECO:0000256" key="2">
    <source>
        <dbReference type="SAM" id="Phobius"/>
    </source>
</evidence>
<evidence type="ECO:0000313" key="5">
    <source>
        <dbReference type="Proteomes" id="UP000179734"/>
    </source>
</evidence>
<dbReference type="EMBL" id="PPEA01000593">
    <property type="protein sequence ID" value="PQM45757.1"/>
    <property type="molecule type" value="Genomic_DNA"/>
</dbReference>
<name>A0A1S1NM54_9MYCO</name>
<reference evidence="3 5" key="1">
    <citation type="submission" date="2016-10" db="EMBL/GenBank/DDBJ databases">
        <title>Genome sequence of Mycobacterium talmonii.</title>
        <authorList>
            <person name="Greninger A.L."/>
            <person name="Elliott B."/>
            <person name="Vasireddy S."/>
            <person name="Vasireddy R."/>
        </authorList>
    </citation>
    <scope>NUCLEOTIDE SEQUENCE [LARGE SCALE GENOMIC DNA]</scope>
    <source>
        <strain evidence="3">MO-5499</strain>
        <strain evidence="5">NE-TNMC-100812</strain>
    </source>
</reference>
<proteinExistence type="predicted"/>
<reference evidence="4" key="3">
    <citation type="submission" date="2018-01" db="EMBL/GenBank/DDBJ databases">
        <authorList>
            <person name="Gaut B.S."/>
            <person name="Morton B.R."/>
            <person name="Clegg M.T."/>
            <person name="Duvall M.R."/>
        </authorList>
    </citation>
    <scope>NUCLEOTIDE SEQUENCE</scope>
    <source>
        <strain evidence="4">ATCC BAA-2683</strain>
    </source>
</reference>
<dbReference type="AlphaFoldDB" id="A0A1S1NM54"/>
<gene>
    <name evidence="3" type="ORF">BKN37_04695</name>
    <name evidence="4" type="ORF">C1Y40_04074</name>
</gene>
<organism evidence="3 5">
    <name type="scientific">Mycobacterium talmoniae</name>
    <dbReference type="NCBI Taxonomy" id="1858794"/>
    <lineage>
        <taxon>Bacteria</taxon>
        <taxon>Bacillati</taxon>
        <taxon>Actinomycetota</taxon>
        <taxon>Actinomycetes</taxon>
        <taxon>Mycobacteriales</taxon>
        <taxon>Mycobacteriaceae</taxon>
        <taxon>Mycobacterium</taxon>
    </lineage>
</organism>
<keyword evidence="2" id="KW-0472">Membrane</keyword>
<dbReference type="Proteomes" id="UP000179734">
    <property type="component" value="Unassembled WGS sequence"/>
</dbReference>
<feature type="compositionally biased region" description="Low complexity" evidence="1">
    <location>
        <begin position="28"/>
        <end position="40"/>
    </location>
</feature>
<protein>
    <submittedName>
        <fullName evidence="3">Uncharacterized protein</fullName>
    </submittedName>
</protein>
<accession>A0A1S1NM54</accession>
<evidence type="ECO:0000256" key="1">
    <source>
        <dbReference type="SAM" id="MobiDB-lite"/>
    </source>
</evidence>
<feature type="transmembrane region" description="Helical" evidence="2">
    <location>
        <begin position="80"/>
        <end position="103"/>
    </location>
</feature>
<dbReference type="EMBL" id="MLQM01000013">
    <property type="protein sequence ID" value="OHV05764.1"/>
    <property type="molecule type" value="Genomic_DNA"/>
</dbReference>
<dbReference type="RefSeq" id="WP_071022413.1">
    <property type="nucleotide sequence ID" value="NZ_MLQM01000013.1"/>
</dbReference>
<evidence type="ECO:0000313" key="6">
    <source>
        <dbReference type="Proteomes" id="UP000238296"/>
    </source>
</evidence>
<dbReference type="Proteomes" id="UP000238296">
    <property type="component" value="Unassembled WGS sequence"/>
</dbReference>
<keyword evidence="2" id="KW-0812">Transmembrane</keyword>
<evidence type="ECO:0000313" key="3">
    <source>
        <dbReference type="EMBL" id="OHV05764.1"/>
    </source>
</evidence>
<reference evidence="4 6" key="2">
    <citation type="journal article" date="2017" name="Int. J. Syst. Evol. Microbiol.">
        <title>Mycobacterium talmoniae sp. nov., a slowly growing mycobacterium isolated from human respiratory samples.</title>
        <authorList>
            <person name="Davidson R.M."/>
            <person name="DeGroote M.A."/>
            <person name="Marola J.L."/>
            <person name="Buss S."/>
            <person name="Jones V."/>
            <person name="McNeil M.R."/>
            <person name="Freifeld A.G."/>
            <person name="Elaine Epperson L."/>
            <person name="Hasan N.A."/>
            <person name="Jackson M."/>
            <person name="Iwen P.C."/>
            <person name="Salfinger M."/>
            <person name="Strong M."/>
        </authorList>
    </citation>
    <scope>NUCLEOTIDE SEQUENCE [LARGE SCALE GENOMIC DNA]</scope>
    <source>
        <strain evidence="4 6">ATCC BAA-2683</strain>
    </source>
</reference>
<comment type="caution">
    <text evidence="3">The sequence shown here is derived from an EMBL/GenBank/DDBJ whole genome shotgun (WGS) entry which is preliminary data.</text>
</comment>
<evidence type="ECO:0000313" key="4">
    <source>
        <dbReference type="EMBL" id="PQM45757.1"/>
    </source>
</evidence>
<feature type="region of interest" description="Disordered" evidence="1">
    <location>
        <begin position="1"/>
        <end position="71"/>
    </location>
</feature>
<sequence>MTEGPGSQFGGNPNPGEGWASPNAPWSGGQAQPGQPAAGYPYGGGYEPAYQQPVWSPTGGPQPYGELGVPPQPPRNRKPLIIWGSVGGAVLLVIIVVISVVAFSGGSDSGTAGEVVKAYLEALAKGDADKALSYSTDQPASKELLTDEILQKQIDKWPITDIKILGDDATYGYGRVHVSAKFGDQTSDETISVKKSNKKWRLEHAAIKLDTSRSSVNNEAMKTLTAFGKSLSESPVYVFPGWVDLGSENPNLTVNVKKPLLLNDLGLSGEAYLDIDFAVSDKGNKAISSAIMTALQKCTASNQLSPPDCPQRVYKYELVDGTAAWGTPDISGLKLEASGYDLQARINGQIVFPLTARTRSGDTWNGTVTQPIYGKADLSKDPPTVDLS</sequence>
<keyword evidence="5" id="KW-1185">Reference proteome</keyword>
<keyword evidence="2" id="KW-1133">Transmembrane helix</keyword>